<keyword evidence="6" id="KW-0812">Transmembrane</keyword>
<dbReference type="Pfam" id="PF01762">
    <property type="entry name" value="Galactosyl_T"/>
    <property type="match status" value="1"/>
</dbReference>
<dbReference type="Gene3D" id="3.90.550.50">
    <property type="match status" value="1"/>
</dbReference>
<evidence type="ECO:0000256" key="11">
    <source>
        <dbReference type="ARBA" id="ARBA00023136"/>
    </source>
</evidence>
<evidence type="ECO:0000256" key="14">
    <source>
        <dbReference type="SAM" id="MobiDB-lite"/>
    </source>
</evidence>
<name>A0A8C3QZR5_9PASS</name>
<evidence type="ECO:0000256" key="5">
    <source>
        <dbReference type="ARBA" id="ARBA00022679"/>
    </source>
</evidence>
<evidence type="ECO:0000256" key="6">
    <source>
        <dbReference type="ARBA" id="ARBA00022692"/>
    </source>
</evidence>
<feature type="compositionally biased region" description="Pro residues" evidence="14">
    <location>
        <begin position="29"/>
        <end position="43"/>
    </location>
</feature>
<dbReference type="Proteomes" id="UP000694396">
    <property type="component" value="Unplaced"/>
</dbReference>
<comment type="subcellular location">
    <subcellularLocation>
        <location evidence="1 13">Golgi apparatus membrane</location>
        <topology evidence="1 13">Single-pass type II membrane protein</topology>
    </subcellularLocation>
</comment>
<evidence type="ECO:0000256" key="2">
    <source>
        <dbReference type="ARBA" id="ARBA00004922"/>
    </source>
</evidence>
<comment type="pathway">
    <text evidence="2">Protein modification; protein glycosylation.</text>
</comment>
<keyword evidence="8" id="KW-1133">Transmembrane helix</keyword>
<evidence type="ECO:0000313" key="17">
    <source>
        <dbReference type="Proteomes" id="UP000694396"/>
    </source>
</evidence>
<evidence type="ECO:0000256" key="9">
    <source>
        <dbReference type="ARBA" id="ARBA00023034"/>
    </source>
</evidence>
<evidence type="ECO:0000256" key="4">
    <source>
        <dbReference type="ARBA" id="ARBA00022676"/>
    </source>
</evidence>
<dbReference type="GO" id="GO:0006493">
    <property type="term" value="P:protein O-linked glycosylation"/>
    <property type="evidence" value="ECO:0007669"/>
    <property type="project" value="TreeGrafter"/>
</dbReference>
<dbReference type="PANTHER" id="PTHR11214">
    <property type="entry name" value="BETA-1,3-N-ACETYLGLUCOSAMINYLTRANSFERASE"/>
    <property type="match status" value="1"/>
</dbReference>
<feature type="signal peptide" evidence="15">
    <location>
        <begin position="1"/>
        <end position="25"/>
    </location>
</feature>
<feature type="chain" id="PRO_5034596110" description="Hexosyltransferase" evidence="15">
    <location>
        <begin position="26"/>
        <end position="338"/>
    </location>
</feature>
<evidence type="ECO:0000256" key="8">
    <source>
        <dbReference type="ARBA" id="ARBA00022989"/>
    </source>
</evidence>
<evidence type="ECO:0000256" key="10">
    <source>
        <dbReference type="ARBA" id="ARBA00023098"/>
    </source>
</evidence>
<evidence type="ECO:0000256" key="3">
    <source>
        <dbReference type="ARBA" id="ARBA00008661"/>
    </source>
</evidence>
<evidence type="ECO:0000256" key="7">
    <source>
        <dbReference type="ARBA" id="ARBA00022968"/>
    </source>
</evidence>
<dbReference type="FunFam" id="3.90.550.50:FF:000001">
    <property type="entry name" value="Hexosyltransferase"/>
    <property type="match status" value="1"/>
</dbReference>
<keyword evidence="15" id="KW-0732">Signal</keyword>
<evidence type="ECO:0000256" key="15">
    <source>
        <dbReference type="SAM" id="SignalP"/>
    </source>
</evidence>
<keyword evidence="17" id="KW-1185">Reference proteome</keyword>
<reference evidence="16" key="2">
    <citation type="submission" date="2025-09" db="UniProtKB">
        <authorList>
            <consortium name="Ensembl"/>
        </authorList>
    </citation>
    <scope>IDENTIFICATION</scope>
</reference>
<keyword evidence="5" id="KW-0808">Transferase</keyword>
<comment type="similarity">
    <text evidence="3 13">Belongs to the glycosyltransferase 31 family.</text>
</comment>
<accession>A0A8C3QZR5</accession>
<dbReference type="InterPro" id="IPR002659">
    <property type="entry name" value="Glyco_trans_31"/>
</dbReference>
<dbReference type="GO" id="GO:0006629">
    <property type="term" value="P:lipid metabolic process"/>
    <property type="evidence" value="ECO:0007669"/>
    <property type="project" value="UniProtKB-KW"/>
</dbReference>
<keyword evidence="4 13" id="KW-0328">Glycosyltransferase</keyword>
<dbReference type="AlphaFoldDB" id="A0A8C3QZR5"/>
<dbReference type="EC" id="2.4.1.-" evidence="13"/>
<organism evidence="16 17">
    <name type="scientific">Cyanoderma ruficeps</name>
    <name type="common">rufous-capped babbler</name>
    <dbReference type="NCBI Taxonomy" id="181631"/>
    <lineage>
        <taxon>Eukaryota</taxon>
        <taxon>Metazoa</taxon>
        <taxon>Chordata</taxon>
        <taxon>Craniata</taxon>
        <taxon>Vertebrata</taxon>
        <taxon>Euteleostomi</taxon>
        <taxon>Archelosauria</taxon>
        <taxon>Archosauria</taxon>
        <taxon>Dinosauria</taxon>
        <taxon>Saurischia</taxon>
        <taxon>Theropoda</taxon>
        <taxon>Coelurosauria</taxon>
        <taxon>Aves</taxon>
        <taxon>Neognathae</taxon>
        <taxon>Neoaves</taxon>
        <taxon>Telluraves</taxon>
        <taxon>Australaves</taxon>
        <taxon>Passeriformes</taxon>
        <taxon>Sylvioidea</taxon>
        <taxon>Timaliidae</taxon>
        <taxon>Cyanoderma</taxon>
    </lineage>
</organism>
<keyword evidence="10" id="KW-0443">Lipid metabolism</keyword>
<feature type="region of interest" description="Disordered" evidence="14">
    <location>
        <begin position="29"/>
        <end position="63"/>
    </location>
</feature>
<dbReference type="Ensembl" id="ENSCRFT00000013491.1">
    <property type="protein sequence ID" value="ENSCRFP00000013042.1"/>
    <property type="gene ID" value="ENSCRFG00000010091.1"/>
</dbReference>
<evidence type="ECO:0000313" key="16">
    <source>
        <dbReference type="Ensembl" id="ENSCRFP00000013042.1"/>
    </source>
</evidence>
<keyword evidence="9 13" id="KW-0333">Golgi apparatus</keyword>
<reference evidence="16" key="1">
    <citation type="submission" date="2025-08" db="UniProtKB">
        <authorList>
            <consortium name="Ensembl"/>
        </authorList>
    </citation>
    <scope>IDENTIFICATION</scope>
</reference>
<evidence type="ECO:0000256" key="1">
    <source>
        <dbReference type="ARBA" id="ARBA00004323"/>
    </source>
</evidence>
<protein>
    <recommendedName>
        <fullName evidence="13">Hexosyltransferase</fullName>
        <ecNumber evidence="13">2.4.1.-</ecNumber>
    </recommendedName>
</protein>
<keyword evidence="11" id="KW-0472">Membrane</keyword>
<evidence type="ECO:0000256" key="13">
    <source>
        <dbReference type="RuleBase" id="RU363063"/>
    </source>
</evidence>
<evidence type="ECO:0000256" key="12">
    <source>
        <dbReference type="ARBA" id="ARBA00023180"/>
    </source>
</evidence>
<dbReference type="GO" id="GO:0000139">
    <property type="term" value="C:Golgi membrane"/>
    <property type="evidence" value="ECO:0007669"/>
    <property type="project" value="UniProtKB-SubCell"/>
</dbReference>
<proteinExistence type="inferred from homology"/>
<keyword evidence="7" id="KW-0735">Signal-anchor</keyword>
<sequence>MKLPPVSRLLLLPALAALTLLALHARRPAPPPATAAPPEPTPRPGNATAAPRPTRHPLQPPYPHPYRFLLNHPDKCRARAPFLVLLVASGPADLAARDAVRRTWGNESAVPGLSVLRLFLLGLHPAFHAELGPVLSEEDQLHGDLLQQDFLDTYNNLTLKTLMGLEWVSRFCPNATYVMKADSDVFLNLEFLGGLLRPPRRDFLTGYVYRGTGPLRNPAYKWFVPQEVYPNDTYPPYCGGPGYVLSGDLALRVFAVAQGLPLINMEDAFVGICLHALGVGVTAPPPGAFAMYHLDYDKCRFRRLAMVHHYGPQELLRVSRCLPGCVTFQALFLVFEEQ</sequence>
<dbReference type="PANTHER" id="PTHR11214:SF151">
    <property type="entry name" value="HEXOSYLTRANSFERASE"/>
    <property type="match status" value="1"/>
</dbReference>
<dbReference type="GO" id="GO:0008499">
    <property type="term" value="F:N-acetyl-beta-D-glucosaminide beta-(1,3)-galactosyltransferase activity"/>
    <property type="evidence" value="ECO:0007669"/>
    <property type="project" value="TreeGrafter"/>
</dbReference>
<keyword evidence="12" id="KW-0325">Glycoprotein</keyword>